<dbReference type="Gene3D" id="3.10.260.10">
    <property type="entry name" value="Transcription regulator HTH, APSES-type DNA-binding domain"/>
    <property type="match status" value="1"/>
</dbReference>
<feature type="compositionally biased region" description="Acidic residues" evidence="3">
    <location>
        <begin position="479"/>
        <end position="488"/>
    </location>
</feature>
<comment type="caution">
    <text evidence="6">The sequence shown here is derived from an EMBL/GenBank/DDBJ whole genome shotgun (WGS) entry which is preliminary data.</text>
</comment>
<evidence type="ECO:0000259" key="5">
    <source>
        <dbReference type="PROSITE" id="PS51299"/>
    </source>
</evidence>
<keyword evidence="1" id="KW-0749">Sporulation</keyword>
<name>A0A4U7B1N6_9PEZI</name>
<feature type="transmembrane region" description="Helical" evidence="4">
    <location>
        <begin position="529"/>
        <end position="549"/>
    </location>
</feature>
<feature type="region of interest" description="Disordered" evidence="3">
    <location>
        <begin position="476"/>
        <end position="512"/>
    </location>
</feature>
<keyword evidence="4" id="KW-0812">Transmembrane</keyword>
<dbReference type="AlphaFoldDB" id="A0A4U7B1N6"/>
<dbReference type="GO" id="GO:0030435">
    <property type="term" value="P:sporulation resulting in formation of a cellular spore"/>
    <property type="evidence" value="ECO:0007669"/>
    <property type="project" value="UniProtKB-KW"/>
</dbReference>
<dbReference type="EMBL" id="PTQR01000075">
    <property type="protein sequence ID" value="TKX21984.1"/>
    <property type="molecule type" value="Genomic_DNA"/>
</dbReference>
<feature type="domain" description="HTH APSES-type" evidence="5">
    <location>
        <begin position="156"/>
        <end position="265"/>
    </location>
</feature>
<feature type="compositionally biased region" description="Basic residues" evidence="3">
    <location>
        <begin position="346"/>
        <end position="360"/>
    </location>
</feature>
<dbReference type="InterPro" id="IPR037548">
    <property type="entry name" value="Bqt4"/>
</dbReference>
<proteinExistence type="predicted"/>
<dbReference type="PANTHER" id="PTHR38044:SF1">
    <property type="entry name" value="BOUQUET FORMATION PROTEIN 4"/>
    <property type="match status" value="1"/>
</dbReference>
<dbReference type="Proteomes" id="UP000308133">
    <property type="component" value="Unassembled WGS sequence"/>
</dbReference>
<sequence>MPLHDFTFLLTAERSIIVIAGLFLLNSVLVALIIASFARDWWLRVSIPSSNGFARVIIIESASRRHHQPSPFDFGFVASCDPSPHLHPFEMTDRKLPSKRNPLLEPIQDEDTRQDLVAKRRLGQTELAVDAGQIGTSNATKPKNLGPFDYAHIRVPLPKDLKGSGIFHASRGHSTPEAYFLMRRSSDGFVSASGLFKVTFPWASELEEAAEKAYLKALPEVDREEIAGNIWVPPQTALELADEYQIRDWLLVLLDPTPIPSGATGGRREIQAPPAFHITSESNSHPDMSPASQPPSRSTRAKTPTLNGAILPPPEDSPPQQKSPGKRALRSMSPTKIPAPEQTMKTPRKIATPKRTKRGRPAAGSASVEPEDAAASTNTKTTTRKASGRQKALREEKEEDEIIKVDISSQSETLVNGDEAVTTNVKVETPAKHPNLKLPDDAQAYLDSAKKAIDEANKLTASRKETVRGRKRKAVEITRDEDEDEEDIRAESSKDATANGDHEEGPAAKRVKITPIEVRRERIKKRATVGIGVGLAVGALAPMLFSAFFNSM</sequence>
<keyword evidence="2" id="KW-0183">Conidiation</keyword>
<dbReference type="PANTHER" id="PTHR38044">
    <property type="entry name" value="BOUQUET FORMATION PROTEIN 4"/>
    <property type="match status" value="1"/>
</dbReference>
<feature type="compositionally biased region" description="Basic and acidic residues" evidence="3">
    <location>
        <begin position="489"/>
        <end position="507"/>
    </location>
</feature>
<feature type="compositionally biased region" description="Polar residues" evidence="3">
    <location>
        <begin position="279"/>
        <end position="306"/>
    </location>
</feature>
<dbReference type="GO" id="GO:0070197">
    <property type="term" value="P:meiotic attachment of telomere to nuclear envelope"/>
    <property type="evidence" value="ECO:0007669"/>
    <property type="project" value="InterPro"/>
</dbReference>
<dbReference type="GO" id="GO:0044820">
    <property type="term" value="P:mitotic telomere tethering at nuclear periphery"/>
    <property type="evidence" value="ECO:0007669"/>
    <property type="project" value="TreeGrafter"/>
</dbReference>
<reference evidence="6 7" key="1">
    <citation type="submission" date="2018-02" db="EMBL/GenBank/DDBJ databases">
        <title>Draft genome sequences of Elsinoe sp., causing black scab on jojoba.</title>
        <authorList>
            <person name="Stodart B."/>
            <person name="Jeffress S."/>
            <person name="Ash G."/>
            <person name="Arun Chinnappa K."/>
        </authorList>
    </citation>
    <scope>NUCLEOTIDE SEQUENCE [LARGE SCALE GENOMIC DNA]</scope>
    <source>
        <strain evidence="6 7">Hillstone_2</strain>
    </source>
</reference>
<dbReference type="PROSITE" id="PS51299">
    <property type="entry name" value="HTH_APSES"/>
    <property type="match status" value="1"/>
</dbReference>
<dbReference type="GO" id="GO:0048315">
    <property type="term" value="P:conidium formation"/>
    <property type="evidence" value="ECO:0007669"/>
    <property type="project" value="UniProtKB-KW"/>
</dbReference>
<feature type="region of interest" description="Disordered" evidence="3">
    <location>
        <begin position="277"/>
        <end position="404"/>
    </location>
</feature>
<dbReference type="GO" id="GO:1990862">
    <property type="term" value="C:nuclear membrane complex Bqt3-Bqt4"/>
    <property type="evidence" value="ECO:0007669"/>
    <property type="project" value="InterPro"/>
</dbReference>
<evidence type="ECO:0000256" key="3">
    <source>
        <dbReference type="SAM" id="MobiDB-lite"/>
    </source>
</evidence>
<accession>A0A4U7B1N6</accession>
<gene>
    <name evidence="6" type="ORF">C1H76_5877</name>
</gene>
<evidence type="ECO:0000313" key="6">
    <source>
        <dbReference type="EMBL" id="TKX21984.1"/>
    </source>
</evidence>
<dbReference type="FunFam" id="3.10.260.10:FF:000002">
    <property type="entry name" value="APSES transcription factor, putative"/>
    <property type="match status" value="1"/>
</dbReference>
<evidence type="ECO:0000256" key="1">
    <source>
        <dbReference type="ARBA" id="ARBA00022969"/>
    </source>
</evidence>
<evidence type="ECO:0000313" key="7">
    <source>
        <dbReference type="Proteomes" id="UP000308133"/>
    </source>
</evidence>
<evidence type="ECO:0000256" key="2">
    <source>
        <dbReference type="ARBA" id="ARBA00023321"/>
    </source>
</evidence>
<keyword evidence="4" id="KW-0472">Membrane</keyword>
<evidence type="ECO:0000256" key="4">
    <source>
        <dbReference type="SAM" id="Phobius"/>
    </source>
</evidence>
<organism evidence="6 7">
    <name type="scientific">Elsinoe australis</name>
    <dbReference type="NCBI Taxonomy" id="40998"/>
    <lineage>
        <taxon>Eukaryota</taxon>
        <taxon>Fungi</taxon>
        <taxon>Dikarya</taxon>
        <taxon>Ascomycota</taxon>
        <taxon>Pezizomycotina</taxon>
        <taxon>Dothideomycetes</taxon>
        <taxon>Dothideomycetidae</taxon>
        <taxon>Myriangiales</taxon>
        <taxon>Elsinoaceae</taxon>
        <taxon>Elsinoe</taxon>
    </lineage>
</organism>
<dbReference type="GO" id="GO:0003677">
    <property type="term" value="F:DNA binding"/>
    <property type="evidence" value="ECO:0007669"/>
    <property type="project" value="InterPro"/>
</dbReference>
<dbReference type="SMART" id="SM01252">
    <property type="entry name" value="KilA-N"/>
    <property type="match status" value="1"/>
</dbReference>
<dbReference type="InterPro" id="IPR003163">
    <property type="entry name" value="Tscrpt_reg_HTH_APSES-type"/>
</dbReference>
<feature type="transmembrane region" description="Helical" evidence="4">
    <location>
        <begin position="16"/>
        <end position="38"/>
    </location>
</feature>
<protein>
    <submittedName>
        <fullName evidence="6">Putative DNA binding protein 11</fullName>
    </submittedName>
</protein>
<dbReference type="SUPFAM" id="SSF54616">
    <property type="entry name" value="DNA-binding domain of Mlu1-box binding protein MBP1"/>
    <property type="match status" value="1"/>
</dbReference>
<dbReference type="InterPro" id="IPR036887">
    <property type="entry name" value="HTH_APSES_sf"/>
</dbReference>
<dbReference type="InterPro" id="IPR018004">
    <property type="entry name" value="KilA/APSES_HTH"/>
</dbReference>
<keyword evidence="4" id="KW-1133">Transmembrane helix</keyword>